<feature type="domain" description="NOL9 C-terminal" evidence="11">
    <location>
        <begin position="341"/>
        <end position="431"/>
    </location>
</feature>
<evidence type="ECO:0000259" key="11">
    <source>
        <dbReference type="Pfam" id="PF25467"/>
    </source>
</evidence>
<keyword evidence="4" id="KW-0808">Transferase</keyword>
<protein>
    <submittedName>
        <fullName evidence="12">Uncharacterized protein</fullName>
    </submittedName>
</protein>
<feature type="domain" description="Clp1 P-loop" evidence="10">
    <location>
        <begin position="140"/>
        <end position="320"/>
    </location>
</feature>
<keyword evidence="3" id="KW-0698">rRNA processing</keyword>
<evidence type="ECO:0000256" key="9">
    <source>
        <dbReference type="SAM" id="Phobius"/>
    </source>
</evidence>
<evidence type="ECO:0000259" key="10">
    <source>
        <dbReference type="Pfam" id="PF16575"/>
    </source>
</evidence>
<dbReference type="Pfam" id="PF16575">
    <property type="entry name" value="CLP1_P"/>
    <property type="match status" value="1"/>
</dbReference>
<evidence type="ECO:0000256" key="7">
    <source>
        <dbReference type="ARBA" id="ARBA00022840"/>
    </source>
</evidence>
<keyword evidence="9" id="KW-0812">Transmembrane</keyword>
<evidence type="ECO:0000256" key="8">
    <source>
        <dbReference type="ARBA" id="ARBA00023242"/>
    </source>
</evidence>
<keyword evidence="8" id="KW-0539">Nucleus</keyword>
<evidence type="ECO:0000256" key="5">
    <source>
        <dbReference type="ARBA" id="ARBA00022741"/>
    </source>
</evidence>
<dbReference type="InterPro" id="IPR057570">
    <property type="entry name" value="NOL9_C"/>
</dbReference>
<accession>A0A068V287</accession>
<dbReference type="STRING" id="49390.A0A068V287"/>
<dbReference type="AlphaFoldDB" id="A0A068V287"/>
<evidence type="ECO:0000256" key="3">
    <source>
        <dbReference type="ARBA" id="ARBA00022552"/>
    </source>
</evidence>
<dbReference type="InParanoid" id="A0A068V287"/>
<gene>
    <name evidence="12" type="ORF">GSCOC_T00042398001</name>
</gene>
<evidence type="ECO:0000256" key="6">
    <source>
        <dbReference type="ARBA" id="ARBA00022777"/>
    </source>
</evidence>
<keyword evidence="13" id="KW-1185">Reference proteome</keyword>
<evidence type="ECO:0000256" key="2">
    <source>
        <dbReference type="ARBA" id="ARBA00011003"/>
    </source>
</evidence>
<dbReference type="Gene3D" id="3.40.50.300">
    <property type="entry name" value="P-loop containing nucleotide triphosphate hydrolases"/>
    <property type="match status" value="1"/>
</dbReference>
<dbReference type="GO" id="GO:0005524">
    <property type="term" value="F:ATP binding"/>
    <property type="evidence" value="ECO:0007669"/>
    <property type="project" value="UniProtKB-KW"/>
</dbReference>
<proteinExistence type="inferred from homology"/>
<name>A0A068V287_COFCA</name>
<dbReference type="OrthoDB" id="2405412at2759"/>
<reference evidence="13" key="1">
    <citation type="journal article" date="2014" name="Science">
        <title>The coffee genome provides insight into the convergent evolution of caffeine biosynthesis.</title>
        <authorList>
            <person name="Denoeud F."/>
            <person name="Carretero-Paulet L."/>
            <person name="Dereeper A."/>
            <person name="Droc G."/>
            <person name="Guyot R."/>
            <person name="Pietrella M."/>
            <person name="Zheng C."/>
            <person name="Alberti A."/>
            <person name="Anthony F."/>
            <person name="Aprea G."/>
            <person name="Aury J.M."/>
            <person name="Bento P."/>
            <person name="Bernard M."/>
            <person name="Bocs S."/>
            <person name="Campa C."/>
            <person name="Cenci A."/>
            <person name="Combes M.C."/>
            <person name="Crouzillat D."/>
            <person name="Da Silva C."/>
            <person name="Daddiego L."/>
            <person name="De Bellis F."/>
            <person name="Dussert S."/>
            <person name="Garsmeur O."/>
            <person name="Gayraud T."/>
            <person name="Guignon V."/>
            <person name="Jahn K."/>
            <person name="Jamilloux V."/>
            <person name="Joet T."/>
            <person name="Labadie K."/>
            <person name="Lan T."/>
            <person name="Leclercq J."/>
            <person name="Lepelley M."/>
            <person name="Leroy T."/>
            <person name="Li L.T."/>
            <person name="Librado P."/>
            <person name="Lopez L."/>
            <person name="Munoz A."/>
            <person name="Noel B."/>
            <person name="Pallavicini A."/>
            <person name="Perrotta G."/>
            <person name="Poncet V."/>
            <person name="Pot D."/>
            <person name="Priyono X."/>
            <person name="Rigoreau M."/>
            <person name="Rouard M."/>
            <person name="Rozas J."/>
            <person name="Tranchant-Dubreuil C."/>
            <person name="VanBuren R."/>
            <person name="Zhang Q."/>
            <person name="Andrade A.C."/>
            <person name="Argout X."/>
            <person name="Bertrand B."/>
            <person name="de Kochko A."/>
            <person name="Graziosi G."/>
            <person name="Henry R.J."/>
            <person name="Jayarama X."/>
            <person name="Ming R."/>
            <person name="Nagai C."/>
            <person name="Rounsley S."/>
            <person name="Sankoff D."/>
            <person name="Giuliano G."/>
            <person name="Albert V.A."/>
            <person name="Wincker P."/>
            <person name="Lashermes P."/>
        </authorList>
    </citation>
    <scope>NUCLEOTIDE SEQUENCE [LARGE SCALE GENOMIC DNA]</scope>
    <source>
        <strain evidence="13">cv. DH200-94</strain>
    </source>
</reference>
<dbReference type="FunCoup" id="A0A068V287">
    <property type="interactions" value="2895"/>
</dbReference>
<keyword evidence="9" id="KW-0472">Membrane</keyword>
<keyword evidence="7" id="KW-0067">ATP-binding</keyword>
<feature type="transmembrane region" description="Helical" evidence="9">
    <location>
        <begin position="7"/>
        <end position="30"/>
    </location>
</feature>
<keyword evidence="5" id="KW-0547">Nucleotide-binding</keyword>
<dbReference type="PANTHER" id="PTHR12755:SF3">
    <property type="entry name" value="POLYNUCLEOTIDE 5'-HYDROXYL-KINASE NOL9"/>
    <property type="match status" value="1"/>
</dbReference>
<comment type="subcellular location">
    <subcellularLocation>
        <location evidence="1">Nucleus</location>
        <location evidence="1">Nucleolus</location>
    </subcellularLocation>
</comment>
<dbReference type="GO" id="GO:0000448">
    <property type="term" value="P:cleavage in ITS2 between 5.8S rRNA and LSU-rRNA of tricistronic rRNA transcript (SSU-rRNA, 5.8S rRNA, LSU-rRNA)"/>
    <property type="evidence" value="ECO:0007669"/>
    <property type="project" value="TreeGrafter"/>
</dbReference>
<comment type="similarity">
    <text evidence="2">Belongs to the Clp1 family. NOL9/GRC3 subfamily.</text>
</comment>
<dbReference type="Pfam" id="PF25467">
    <property type="entry name" value="NOL9_C"/>
    <property type="match status" value="1"/>
</dbReference>
<evidence type="ECO:0000313" key="13">
    <source>
        <dbReference type="Proteomes" id="UP000295252"/>
    </source>
</evidence>
<dbReference type="Proteomes" id="UP000295252">
    <property type="component" value="Chromosome VI"/>
</dbReference>
<dbReference type="GO" id="GO:0051731">
    <property type="term" value="F:polynucleotide 5'-hydroxyl-kinase activity"/>
    <property type="evidence" value="ECO:0007669"/>
    <property type="project" value="InterPro"/>
</dbReference>
<organism evidence="12 13">
    <name type="scientific">Coffea canephora</name>
    <name type="common">Robusta coffee</name>
    <dbReference type="NCBI Taxonomy" id="49390"/>
    <lineage>
        <taxon>Eukaryota</taxon>
        <taxon>Viridiplantae</taxon>
        <taxon>Streptophyta</taxon>
        <taxon>Embryophyta</taxon>
        <taxon>Tracheophyta</taxon>
        <taxon>Spermatophyta</taxon>
        <taxon>Magnoliopsida</taxon>
        <taxon>eudicotyledons</taxon>
        <taxon>Gunneridae</taxon>
        <taxon>Pentapetalae</taxon>
        <taxon>asterids</taxon>
        <taxon>lamiids</taxon>
        <taxon>Gentianales</taxon>
        <taxon>Rubiaceae</taxon>
        <taxon>Ixoroideae</taxon>
        <taxon>Gardenieae complex</taxon>
        <taxon>Bertiereae - Coffeeae clade</taxon>
        <taxon>Coffeeae</taxon>
        <taxon>Coffea</taxon>
    </lineage>
</organism>
<dbReference type="GO" id="GO:0005730">
    <property type="term" value="C:nucleolus"/>
    <property type="evidence" value="ECO:0007669"/>
    <property type="project" value="UniProtKB-SubCell"/>
</dbReference>
<dbReference type="InterPro" id="IPR032319">
    <property type="entry name" value="CLP1_P"/>
</dbReference>
<keyword evidence="9" id="KW-1133">Transmembrane helix</keyword>
<dbReference type="PANTHER" id="PTHR12755">
    <property type="entry name" value="CLEAVAGE/POLYADENYLATION FACTOR IA SUBUNIT CLP1P"/>
    <property type="match status" value="1"/>
</dbReference>
<dbReference type="InterPro" id="IPR027417">
    <property type="entry name" value="P-loop_NTPase"/>
</dbReference>
<evidence type="ECO:0000313" key="12">
    <source>
        <dbReference type="EMBL" id="CDP14910.1"/>
    </source>
</evidence>
<evidence type="ECO:0000256" key="1">
    <source>
        <dbReference type="ARBA" id="ARBA00004604"/>
    </source>
</evidence>
<sequence>MKETSSIAFVPIYFLLTLLLFIPFLLFLSYCSSITTKNPERFSSETSLGLKIRPGYKTYESYIQRQLNKTLNLKLREIWRTRDWDRKIQVFTRFFGELKQKKLLSNDSKALSIGARMDGKNQTLLILYVILRFSVLNCRYKKVAYLDTDVGQTEFTPPGLLSLTVIDKVTPDLTIPCLKTPERCFFFGDISSKRDPKTYLTYIFALYDHYCKEYCMFDKIEHHHAGVPLVINTPGWVKGIGYDILVDMLKYISPTHVVKICISTESKNLPVGVFWLDEDDSTSTTIIEVNSARQDSFKRSVLVQKDARLMRDLRVMAYFRQCFPSQLNITTIKELANALAAQPPFEISVSSIKIKHLHCQVPKTEIFYSLNATIVGLAISSESGENLSPCIGLGIVRGIDTFRNILYLITPVPPDSLEKVDLLLQGFIQIPTCLLQVQGCVSPYMSANVLPSD</sequence>
<dbReference type="EMBL" id="HG739176">
    <property type="protein sequence ID" value="CDP14910.1"/>
    <property type="molecule type" value="Genomic_DNA"/>
</dbReference>
<dbReference type="Gramene" id="CDP14910">
    <property type="protein sequence ID" value="CDP14910"/>
    <property type="gene ID" value="GSCOC_T00042398001"/>
</dbReference>
<evidence type="ECO:0000256" key="4">
    <source>
        <dbReference type="ARBA" id="ARBA00022679"/>
    </source>
</evidence>
<keyword evidence="6" id="KW-0418">Kinase</keyword>
<dbReference type="OMA" id="CGPKNAG"/>
<dbReference type="PhylomeDB" id="A0A068V287"/>
<dbReference type="InterPro" id="IPR045116">
    <property type="entry name" value="Clp1/Grc3"/>
</dbReference>